<sequence>MTGQRLTAKTFDQWLIGQLTIAGAYEGALDGVHGREVIAALERFQDRLGLKVTGKADAETVTALRGVKSRNPASTLVHYDKIPPSVEPVWLRDARRYIGLTEIPGPKSNPVIIGFAKKLGGWIASWYTNDDTPWCGLFVGNNIATTLPKEALPANPLGALNWKKFGKFVEPCLGAILVFERTGGGHVGYYVGEDETHFHVLGANQDNAVNIKRIPKKRLVEDGSRWPLTGEAPTRGRVFLKAGDVSSSKSEA</sequence>
<feature type="domain" description="Peptidoglycan binding-like" evidence="1">
    <location>
        <begin position="18"/>
        <end position="64"/>
    </location>
</feature>
<reference evidence="2" key="1">
    <citation type="submission" date="2023-08" db="EMBL/GenBank/DDBJ databases">
        <title>Functional and genomic diversity of the sorghum phyllosphere microbiome.</title>
        <authorList>
            <person name="Shade A."/>
        </authorList>
    </citation>
    <scope>NUCLEOTIDE SEQUENCE</scope>
    <source>
        <strain evidence="2">SORGH_AS_0974</strain>
    </source>
</reference>
<dbReference type="SUPFAM" id="SSF47090">
    <property type="entry name" value="PGBD-like"/>
    <property type="match status" value="1"/>
</dbReference>
<dbReference type="InterPro" id="IPR036366">
    <property type="entry name" value="PGBDSf"/>
</dbReference>
<dbReference type="EMBL" id="JAVIZC010000003">
    <property type="protein sequence ID" value="MDR6102774.1"/>
    <property type="molecule type" value="Genomic_DNA"/>
</dbReference>
<evidence type="ECO:0000259" key="1">
    <source>
        <dbReference type="Pfam" id="PF01471"/>
    </source>
</evidence>
<name>A0AAJ2ESC4_9HYPH</name>
<accession>A0AAJ2ESC4</accession>
<dbReference type="Gene3D" id="1.10.101.10">
    <property type="entry name" value="PGBD-like superfamily/PGBD"/>
    <property type="match status" value="1"/>
</dbReference>
<evidence type="ECO:0000313" key="2">
    <source>
        <dbReference type="EMBL" id="MDR6102774.1"/>
    </source>
</evidence>
<dbReference type="AlphaFoldDB" id="A0AAJ2ESC4"/>
<dbReference type="InterPro" id="IPR036365">
    <property type="entry name" value="PGBD-like_sf"/>
</dbReference>
<evidence type="ECO:0000313" key="3">
    <source>
        <dbReference type="Proteomes" id="UP001255601"/>
    </source>
</evidence>
<organism evidence="2 3">
    <name type="scientific">Agrobacterium larrymoorei</name>
    <dbReference type="NCBI Taxonomy" id="160699"/>
    <lineage>
        <taxon>Bacteria</taxon>
        <taxon>Pseudomonadati</taxon>
        <taxon>Pseudomonadota</taxon>
        <taxon>Alphaproteobacteria</taxon>
        <taxon>Hyphomicrobiales</taxon>
        <taxon>Rhizobiaceae</taxon>
        <taxon>Rhizobium/Agrobacterium group</taxon>
        <taxon>Agrobacterium</taxon>
    </lineage>
</organism>
<dbReference type="Proteomes" id="UP001255601">
    <property type="component" value="Unassembled WGS sequence"/>
</dbReference>
<comment type="caution">
    <text evidence="2">The sequence shown here is derived from an EMBL/GenBank/DDBJ whole genome shotgun (WGS) entry which is preliminary data.</text>
</comment>
<dbReference type="InterPro" id="IPR002477">
    <property type="entry name" value="Peptidoglycan-bd-like"/>
</dbReference>
<protein>
    <submittedName>
        <fullName evidence="2">Uncharacterized protein (TIGR02594 family)</fullName>
    </submittedName>
</protein>
<dbReference type="NCBIfam" id="TIGR02594">
    <property type="entry name" value="TIGR02594 family protein"/>
    <property type="match status" value="1"/>
</dbReference>
<dbReference type="InterPro" id="IPR013423">
    <property type="entry name" value="CHP02594"/>
</dbReference>
<proteinExistence type="predicted"/>
<dbReference type="Pfam" id="PF01471">
    <property type="entry name" value="PG_binding_1"/>
    <property type="match status" value="1"/>
</dbReference>
<gene>
    <name evidence="2" type="ORF">QE369_002971</name>
</gene>